<dbReference type="InterPro" id="IPR036424">
    <property type="entry name" value="UPP_synth-like_sf"/>
</dbReference>
<dbReference type="GO" id="GO:0005789">
    <property type="term" value="C:endoplasmic reticulum membrane"/>
    <property type="evidence" value="ECO:0007669"/>
    <property type="project" value="UniProtKB-SubCell"/>
</dbReference>
<feature type="signal peptide" evidence="13">
    <location>
        <begin position="1"/>
        <end position="20"/>
    </location>
</feature>
<comment type="cofactor">
    <cofactor evidence="1">
        <name>Mg(2+)</name>
        <dbReference type="ChEBI" id="CHEBI:18420"/>
    </cofactor>
</comment>
<comment type="similarity">
    <text evidence="4">Belongs to the UPP synthase family.</text>
</comment>
<dbReference type="InterPro" id="IPR038887">
    <property type="entry name" value="Nus1/NgBR"/>
</dbReference>
<dbReference type="GO" id="GO:0045547">
    <property type="term" value="F:ditrans,polycis-polyprenyl diphosphate synthase [(2E,6E)-farnesyl diphosphate specific] activity"/>
    <property type="evidence" value="ECO:0007669"/>
    <property type="project" value="UniProtKB-EC"/>
</dbReference>
<evidence type="ECO:0000256" key="6">
    <source>
        <dbReference type="ARBA" id="ARBA00022679"/>
    </source>
</evidence>
<keyword evidence="10" id="KW-1133">Transmembrane helix</keyword>
<dbReference type="EMBL" id="JAODUO010000582">
    <property type="protein sequence ID" value="KAK2177736.1"/>
    <property type="molecule type" value="Genomic_DNA"/>
</dbReference>
<evidence type="ECO:0000256" key="4">
    <source>
        <dbReference type="ARBA" id="ARBA00005432"/>
    </source>
</evidence>
<evidence type="ECO:0000256" key="10">
    <source>
        <dbReference type="ARBA" id="ARBA00022989"/>
    </source>
</evidence>
<keyword evidence="11" id="KW-0472">Membrane</keyword>
<dbReference type="Proteomes" id="UP001209878">
    <property type="component" value="Unassembled WGS sequence"/>
</dbReference>
<dbReference type="PANTHER" id="PTHR21528">
    <property type="entry name" value="DEHYDRODOLICHYL DIPHOSPHATE SYNTHASE COMPLEX SUBUNIT NUS1"/>
    <property type="match status" value="1"/>
</dbReference>
<gene>
    <name evidence="14" type="ORF">NP493_582g02033</name>
</gene>
<dbReference type="SUPFAM" id="SSF64005">
    <property type="entry name" value="Undecaprenyl diphosphate synthase"/>
    <property type="match status" value="1"/>
</dbReference>
<accession>A0AAD9KUJ9</accession>
<evidence type="ECO:0000256" key="12">
    <source>
        <dbReference type="ARBA" id="ARBA00047353"/>
    </source>
</evidence>
<evidence type="ECO:0000256" key="3">
    <source>
        <dbReference type="ARBA" id="ARBA00004922"/>
    </source>
</evidence>
<dbReference type="EC" id="2.5.1.87" evidence="5"/>
<name>A0AAD9KUJ9_RIDPI</name>
<evidence type="ECO:0000313" key="15">
    <source>
        <dbReference type="Proteomes" id="UP001209878"/>
    </source>
</evidence>
<reference evidence="14" key="1">
    <citation type="journal article" date="2023" name="Mol. Biol. Evol.">
        <title>Third-Generation Sequencing Reveals the Adaptive Role of the Epigenome in Three Deep-Sea Polychaetes.</title>
        <authorList>
            <person name="Perez M."/>
            <person name="Aroh O."/>
            <person name="Sun Y."/>
            <person name="Lan Y."/>
            <person name="Juniper S.K."/>
            <person name="Young C.R."/>
            <person name="Angers B."/>
            <person name="Qian P.Y."/>
        </authorList>
    </citation>
    <scope>NUCLEOTIDE SEQUENCE</scope>
    <source>
        <strain evidence="14">R07B-5</strain>
    </source>
</reference>
<dbReference type="AlphaFoldDB" id="A0AAD9KUJ9"/>
<evidence type="ECO:0000256" key="5">
    <source>
        <dbReference type="ARBA" id="ARBA00012596"/>
    </source>
</evidence>
<evidence type="ECO:0000256" key="8">
    <source>
        <dbReference type="ARBA" id="ARBA00022824"/>
    </source>
</evidence>
<keyword evidence="13" id="KW-0732">Signal</keyword>
<evidence type="ECO:0000256" key="13">
    <source>
        <dbReference type="SAM" id="SignalP"/>
    </source>
</evidence>
<keyword evidence="8" id="KW-0256">Endoplasmic reticulum</keyword>
<dbReference type="PANTHER" id="PTHR21528:SF0">
    <property type="entry name" value="DEHYDRODOLICHYL DIPHOSPHATE SYNTHASE COMPLEX SUBUNIT NUS1"/>
    <property type="match status" value="1"/>
</dbReference>
<comment type="subcellular location">
    <subcellularLocation>
        <location evidence="2">Endoplasmic reticulum membrane</location>
    </subcellularLocation>
</comment>
<comment type="caution">
    <text evidence="14">The sequence shown here is derived from an EMBL/GenBank/DDBJ whole genome shotgun (WGS) entry which is preliminary data.</text>
</comment>
<dbReference type="Gene3D" id="3.40.1180.10">
    <property type="entry name" value="Decaprenyl diphosphate synthase-like"/>
    <property type="match status" value="1"/>
</dbReference>
<keyword evidence="15" id="KW-1185">Reference proteome</keyword>
<comment type="catalytic activity">
    <reaction evidence="12">
        <text>n isopentenyl diphosphate + (2E,6E)-farnesyl diphosphate = a di-trans,poly-cis-polyprenyl diphosphate + n diphosphate</text>
        <dbReference type="Rhea" id="RHEA:53008"/>
        <dbReference type="Rhea" id="RHEA-COMP:19494"/>
        <dbReference type="ChEBI" id="CHEBI:33019"/>
        <dbReference type="ChEBI" id="CHEBI:128769"/>
        <dbReference type="ChEBI" id="CHEBI:136960"/>
        <dbReference type="ChEBI" id="CHEBI:175763"/>
        <dbReference type="EC" id="2.5.1.87"/>
    </reaction>
</comment>
<evidence type="ECO:0000256" key="1">
    <source>
        <dbReference type="ARBA" id="ARBA00001946"/>
    </source>
</evidence>
<proteinExistence type="inferred from homology"/>
<keyword evidence="9" id="KW-0460">Magnesium</keyword>
<organism evidence="14 15">
    <name type="scientific">Ridgeia piscesae</name>
    <name type="common">Tubeworm</name>
    <dbReference type="NCBI Taxonomy" id="27915"/>
    <lineage>
        <taxon>Eukaryota</taxon>
        <taxon>Metazoa</taxon>
        <taxon>Spiralia</taxon>
        <taxon>Lophotrochozoa</taxon>
        <taxon>Annelida</taxon>
        <taxon>Polychaeta</taxon>
        <taxon>Sedentaria</taxon>
        <taxon>Canalipalpata</taxon>
        <taxon>Sabellida</taxon>
        <taxon>Siboglinidae</taxon>
        <taxon>Ridgeia</taxon>
    </lineage>
</organism>
<keyword evidence="6" id="KW-0808">Transferase</keyword>
<keyword evidence="7" id="KW-0812">Transmembrane</keyword>
<sequence>MLLFRVLFVVLQFAVRFTTSLLDLTANIYKFQLPLKHNLPKLRADSKSLKRLPIHVGIVIVEDEISFADLANLLLWCMAMGISYISIYDVAGVCRQNRQLLESELQRQHNFALGKDANSFDVHFHSGEWDKTEGPRLNSNRVDLMLLSLADGRRGLVTVAKQLTRDVVSGQRRVEDIIPSHVDTVIQEQMGFPDPDLVLKFGQVNSLLGYLPWQIRLTSILSLSTHRHITYTSLYRSLLDYSCVEQRLGK</sequence>
<evidence type="ECO:0000256" key="11">
    <source>
        <dbReference type="ARBA" id="ARBA00023136"/>
    </source>
</evidence>
<protein>
    <recommendedName>
        <fullName evidence="5">ditrans,polycis-polyprenyl diphosphate synthase [(2E,6E)-farnesyldiphosphate specific]</fullName>
        <ecNumber evidence="5">2.5.1.87</ecNumber>
    </recommendedName>
</protein>
<comment type="pathway">
    <text evidence="3">Protein modification; protein glycosylation.</text>
</comment>
<dbReference type="GO" id="GO:1904423">
    <property type="term" value="C:dehydrodolichyl diphosphate synthase complex"/>
    <property type="evidence" value="ECO:0007669"/>
    <property type="project" value="InterPro"/>
</dbReference>
<evidence type="ECO:0000256" key="7">
    <source>
        <dbReference type="ARBA" id="ARBA00022692"/>
    </source>
</evidence>
<evidence type="ECO:0000256" key="9">
    <source>
        <dbReference type="ARBA" id="ARBA00022842"/>
    </source>
</evidence>
<feature type="chain" id="PRO_5041914525" description="ditrans,polycis-polyprenyl diphosphate synthase [(2E,6E)-farnesyldiphosphate specific]" evidence="13">
    <location>
        <begin position="21"/>
        <end position="250"/>
    </location>
</feature>
<evidence type="ECO:0000256" key="2">
    <source>
        <dbReference type="ARBA" id="ARBA00004586"/>
    </source>
</evidence>
<evidence type="ECO:0000313" key="14">
    <source>
        <dbReference type="EMBL" id="KAK2177736.1"/>
    </source>
</evidence>